<evidence type="ECO:0000256" key="1">
    <source>
        <dbReference type="ARBA" id="ARBA00022468"/>
    </source>
</evidence>
<sequence>MKDSEAAFFTRPAPSEISSAWTDLFTDPLLSLQNLKAVAAAGLGAPDDDGGITLRSVYWRFYLGLLPPPTSLDLFPPALSTERKVYDELRARFLVAPDGRWAADCSGGEGYAPSSTKAGSSDGGAGWDPLSLDGDSPWKTWFAHLDLRATIRQDVDRTFPDIPYFGIERVRRSLTTMLFLFSVLNPDVGYRQGMHELLAACMLVTDRDSLDISTPVPSSTTSGRVVSPQISAAMQATLDRNYVEHDAFGLFQQLMRPAKAFYEWRAEEGPASRAIIGAPQAPIIERCNHIHTQLLRRIDPQLWERLETEGVEAQIWAIRWIRLILTRELPFHLALRLWDGMFAEDPSLGILDFVCVAMLLLIRNELIEGDYPTLLTHLLHYPAPSDEYPFNPALILAQANFLRNDISPAAGVEVVLQNQELLGIKANPPEKPTGIDIDTSNWRGGRGTPPTSRPGSAARGKGKGSVSGIAAGLFERAQKAGLDKAIADFRSNLPDAATAYSFLPSFSPTPPSRGNSPFSTIPSSTASLPPRPPPLPIASAESSASTKTLLDAERQMAEVQLVMVTMGKAMGEWMDTIRDPESGPLAIAQAWSGVERIRDSLLEAPGRDIDDMVKDWAWNDDLDSSRSRASSSAGPTPVNETSPLPSVKPNLPQTPTRAAFLQPDNETVLLETPKAPLRAQMGSPVFPAAPPPVPAPAPAPAPASLPKSPSPLASPPVTARPPGTGTGGPSSSKPTLYLSARNDRPAPALSRVPVPIQSPRTAYPPSSGGLLSPALPAASSSARSSPALSPPPLRSTSASASASRMSPPMSSSISSPPIGSVISSASASTTASPGAPASSGAMDPLAGLGVGSITTVGGGHGHERRRSAWRVSTPPSGGRGGHGTGSGSASASRSVSASQPVGVDPLGAV</sequence>
<protein>
    <recommendedName>
        <fullName evidence="3">Rab-GAP TBC domain-containing protein</fullName>
    </recommendedName>
</protein>
<dbReference type="Gene3D" id="1.10.8.270">
    <property type="entry name" value="putative rabgap domain of human tbc1 domain family member 14 like domains"/>
    <property type="match status" value="1"/>
</dbReference>
<keyword evidence="5" id="KW-1185">Reference proteome</keyword>
<dbReference type="Proteomes" id="UP000279236">
    <property type="component" value="Unassembled WGS sequence"/>
</dbReference>
<dbReference type="RefSeq" id="XP_028474134.1">
    <property type="nucleotide sequence ID" value="XM_028617671.1"/>
</dbReference>
<dbReference type="GO" id="GO:0005096">
    <property type="term" value="F:GTPase activator activity"/>
    <property type="evidence" value="ECO:0007669"/>
    <property type="project" value="UniProtKB-KW"/>
</dbReference>
<evidence type="ECO:0000259" key="3">
    <source>
        <dbReference type="PROSITE" id="PS50086"/>
    </source>
</evidence>
<feature type="region of interest" description="Disordered" evidence="2">
    <location>
        <begin position="508"/>
        <end position="548"/>
    </location>
</feature>
<reference evidence="4 5" key="1">
    <citation type="submission" date="2018-11" db="EMBL/GenBank/DDBJ databases">
        <title>Genome sequence of Apiotrichum porosum DSM 27194.</title>
        <authorList>
            <person name="Aliyu H."/>
            <person name="Gorte O."/>
            <person name="Ochsenreither K."/>
        </authorList>
    </citation>
    <scope>NUCLEOTIDE SEQUENCE [LARGE SCALE GENOMIC DNA]</scope>
    <source>
        <strain evidence="4 5">DSM 27194</strain>
    </source>
</reference>
<name>A0A427XJR1_9TREE</name>
<evidence type="ECO:0000313" key="5">
    <source>
        <dbReference type="Proteomes" id="UP000279236"/>
    </source>
</evidence>
<keyword evidence="1" id="KW-0343">GTPase activation</keyword>
<accession>A0A427XJR1</accession>
<dbReference type="STRING" id="105984.A0A427XJR1"/>
<dbReference type="GeneID" id="39586456"/>
<feature type="region of interest" description="Disordered" evidence="2">
    <location>
        <begin position="680"/>
        <end position="909"/>
    </location>
</feature>
<dbReference type="EMBL" id="RSCE01000011">
    <property type="protein sequence ID" value="RSH78987.1"/>
    <property type="molecule type" value="Genomic_DNA"/>
</dbReference>
<organism evidence="4 5">
    <name type="scientific">Apiotrichum porosum</name>
    <dbReference type="NCBI Taxonomy" id="105984"/>
    <lineage>
        <taxon>Eukaryota</taxon>
        <taxon>Fungi</taxon>
        <taxon>Dikarya</taxon>
        <taxon>Basidiomycota</taxon>
        <taxon>Agaricomycotina</taxon>
        <taxon>Tremellomycetes</taxon>
        <taxon>Trichosporonales</taxon>
        <taxon>Trichosporonaceae</taxon>
        <taxon>Apiotrichum</taxon>
    </lineage>
</organism>
<dbReference type="SMART" id="SM00164">
    <property type="entry name" value="TBC"/>
    <property type="match status" value="1"/>
</dbReference>
<feature type="compositionally biased region" description="Low complexity" evidence="2">
    <location>
        <begin position="794"/>
        <end position="842"/>
    </location>
</feature>
<proteinExistence type="predicted"/>
<dbReference type="OrthoDB" id="27140at2759"/>
<dbReference type="FunFam" id="1.10.472.80:FF:000038">
    <property type="entry name" value="TBC1 domain family member 5"/>
    <property type="match status" value="1"/>
</dbReference>
<comment type="caution">
    <text evidence="4">The sequence shown here is derived from an EMBL/GenBank/DDBJ whole genome shotgun (WGS) entry which is preliminary data.</text>
</comment>
<dbReference type="Pfam" id="PF00566">
    <property type="entry name" value="RabGAP-TBC"/>
    <property type="match status" value="1"/>
</dbReference>
<feature type="region of interest" description="Disordered" evidence="2">
    <location>
        <begin position="425"/>
        <end position="464"/>
    </location>
</feature>
<dbReference type="PROSITE" id="PS50086">
    <property type="entry name" value="TBC_RABGAP"/>
    <property type="match status" value="1"/>
</dbReference>
<feature type="compositionally biased region" description="Low complexity" evidence="2">
    <location>
        <begin position="887"/>
        <end position="898"/>
    </location>
</feature>
<dbReference type="Gene3D" id="1.10.472.80">
    <property type="entry name" value="Ypt/Rab-GAP domain of gyp1p, domain 3"/>
    <property type="match status" value="1"/>
</dbReference>
<dbReference type="PANTHER" id="PTHR22957">
    <property type="entry name" value="TBC1 DOMAIN FAMILY MEMBER GTPASE-ACTIVATING PROTEIN"/>
    <property type="match status" value="1"/>
</dbReference>
<feature type="compositionally biased region" description="Low complexity" evidence="2">
    <location>
        <begin position="764"/>
        <end position="787"/>
    </location>
</feature>
<dbReference type="PANTHER" id="PTHR22957:SF337">
    <property type="entry name" value="TBC1 DOMAIN FAMILY MEMBER 5"/>
    <property type="match status" value="1"/>
</dbReference>
<dbReference type="SUPFAM" id="SSF47923">
    <property type="entry name" value="Ypt/Rab-GAP domain of gyp1p"/>
    <property type="match status" value="2"/>
</dbReference>
<feature type="compositionally biased region" description="Gly residues" evidence="2">
    <location>
        <begin position="877"/>
        <end position="886"/>
    </location>
</feature>
<evidence type="ECO:0000313" key="4">
    <source>
        <dbReference type="EMBL" id="RSH78987.1"/>
    </source>
</evidence>
<dbReference type="InterPro" id="IPR000195">
    <property type="entry name" value="Rab-GAP-TBC_dom"/>
</dbReference>
<feature type="region of interest" description="Disordered" evidence="2">
    <location>
        <begin position="623"/>
        <end position="664"/>
    </location>
</feature>
<dbReference type="AlphaFoldDB" id="A0A427XJR1"/>
<dbReference type="InterPro" id="IPR035969">
    <property type="entry name" value="Rab-GAP_TBC_sf"/>
</dbReference>
<feature type="compositionally biased region" description="Pro residues" evidence="2">
    <location>
        <begin position="687"/>
        <end position="714"/>
    </location>
</feature>
<feature type="domain" description="Rab-GAP TBC" evidence="3">
    <location>
        <begin position="131"/>
        <end position="345"/>
    </location>
</feature>
<gene>
    <name evidence="4" type="ORF">EHS24_001913</name>
</gene>
<evidence type="ECO:0000256" key="2">
    <source>
        <dbReference type="SAM" id="MobiDB-lite"/>
    </source>
</evidence>
<dbReference type="FunFam" id="1.10.8.270:FF:000031">
    <property type="entry name" value="TBC1 domain family member 5"/>
    <property type="match status" value="1"/>
</dbReference>